<reference evidence="2 3" key="1">
    <citation type="submission" date="2022-12" db="EMBL/GenBank/DDBJ databases">
        <title>Two new species, Stenotrophomonas aracearum and Stenotrophomonas oahuensis, isolated from Anthurium (Araceae family) in Hawaii.</title>
        <authorList>
            <person name="Chunag S.C."/>
            <person name="Dobhal S."/>
            <person name="Alvarez A."/>
            <person name="Arif M."/>
        </authorList>
    </citation>
    <scope>NUCLEOTIDE SEQUENCE [LARGE SCALE GENOMIC DNA]</scope>
    <source>
        <strain evidence="2 3">A5586</strain>
    </source>
</reference>
<dbReference type="Proteomes" id="UP001302072">
    <property type="component" value="Chromosome"/>
</dbReference>
<evidence type="ECO:0000259" key="1">
    <source>
        <dbReference type="Pfam" id="PF13723"/>
    </source>
</evidence>
<dbReference type="Pfam" id="PF13723">
    <property type="entry name" value="Ketoacyl-synt_2"/>
    <property type="match status" value="1"/>
</dbReference>
<sequence length="246" mass="26634">MIEFSVVDWSAWAPGLTTKSDWQQWAAAPHLPVGDDTPALPEVPPMQRRRIERLGRMAIQAACWCEQPDDGGQVPLVFASRHGDVARSMELLDTLRQDAAMSPTAFGLSVHNAVAALYSIARGQRGNYLALAGGRATVEAACVEAFGLLADGAEEVRVVTYESPLPAVYASFADEPDPYFAWCWRLARADRPGTRLSLGWSGAGAVPDSPAGALPHSLELMRFLLAGDPALVFQADGQPWIWQRHG</sequence>
<feature type="domain" description="Beta-ketoacyl synthase-like N-terminal" evidence="1">
    <location>
        <begin position="22"/>
        <end position="243"/>
    </location>
</feature>
<dbReference type="EMBL" id="CP115541">
    <property type="protein sequence ID" value="WNH53923.1"/>
    <property type="molecule type" value="Genomic_DNA"/>
</dbReference>
<dbReference type="InterPro" id="IPR014030">
    <property type="entry name" value="Ketoacyl_synth_N"/>
</dbReference>
<dbReference type="InterPro" id="IPR016039">
    <property type="entry name" value="Thiolase-like"/>
</dbReference>
<evidence type="ECO:0000313" key="3">
    <source>
        <dbReference type="Proteomes" id="UP001302072"/>
    </source>
</evidence>
<protein>
    <submittedName>
        <fullName evidence="2">Beta-ketoacyl synthase chain length factor</fullName>
    </submittedName>
</protein>
<name>A0ABY9YSJ9_9GAMM</name>
<keyword evidence="3" id="KW-1185">Reference proteome</keyword>
<gene>
    <name evidence="2" type="ORF">PDM29_06470</name>
</gene>
<dbReference type="SUPFAM" id="SSF53901">
    <property type="entry name" value="Thiolase-like"/>
    <property type="match status" value="1"/>
</dbReference>
<accession>A0ABY9YSJ9</accession>
<proteinExistence type="predicted"/>
<dbReference type="RefSeq" id="WP_311193046.1">
    <property type="nucleotide sequence ID" value="NZ_CP115541.1"/>
</dbReference>
<evidence type="ECO:0000313" key="2">
    <source>
        <dbReference type="EMBL" id="WNH53923.1"/>
    </source>
</evidence>
<organism evidence="2 3">
    <name type="scientific">Stenotrophomonas oahuensis</name>
    <dbReference type="NCBI Taxonomy" id="3003271"/>
    <lineage>
        <taxon>Bacteria</taxon>
        <taxon>Pseudomonadati</taxon>
        <taxon>Pseudomonadota</taxon>
        <taxon>Gammaproteobacteria</taxon>
        <taxon>Lysobacterales</taxon>
        <taxon>Lysobacteraceae</taxon>
        <taxon>Stenotrophomonas</taxon>
    </lineage>
</organism>